<dbReference type="InterPro" id="IPR043740">
    <property type="entry name" value="DUF5685"/>
</dbReference>
<sequence>MFGYLIVNKPEMKIKDYERYRAYYCGLCRRLYKHYGKKGQLTLSFDMTFLTILLNGLYEPKLHSGKHFCGLHPAKRQKVMCNQLSDYAADMGILLTYYNLLDDWQDEKKLKSLLLADSLRKSCMEITRRYPRQSRAVRDYIKKLSVCEKENTDQLDRVAGLTGTMLGEIFVFREDEWSDDLRTMGFFLGKFIYLMDAYEDLSDDLKNGRYNPWSLYAEGKEFDQRAETVLTMMMTECAAVFERLPILKDIEILRNIIYSGVWTKFEIAKNRRKGSEEE</sequence>
<proteinExistence type="predicted"/>
<organism evidence="1">
    <name type="scientific">Anaerostipes caccae</name>
    <dbReference type="NCBI Taxonomy" id="105841"/>
    <lineage>
        <taxon>Bacteria</taxon>
        <taxon>Bacillati</taxon>
        <taxon>Bacillota</taxon>
        <taxon>Clostridia</taxon>
        <taxon>Lachnospirales</taxon>
        <taxon>Lachnospiraceae</taxon>
        <taxon>Anaerostipes</taxon>
    </lineage>
</organism>
<dbReference type="GeneID" id="69470655"/>
<dbReference type="Pfam" id="PF18937">
    <property type="entry name" value="DUF5685"/>
    <property type="match status" value="1"/>
</dbReference>
<reference evidence="1" key="1">
    <citation type="submission" date="2019-11" db="EMBL/GenBank/DDBJ databases">
        <authorList>
            <person name="Feng L."/>
        </authorList>
    </citation>
    <scope>NUCLEOTIDE SEQUENCE</scope>
    <source>
        <strain evidence="1">AcaccaeLFYP115</strain>
    </source>
</reference>
<gene>
    <name evidence="1" type="ORF">ACLFYP115_01624</name>
</gene>
<name>A0A6N2TW91_9FIRM</name>
<dbReference type="EMBL" id="CACRSQ010000003">
    <property type="protein sequence ID" value="VYT09547.1"/>
    <property type="molecule type" value="Genomic_DNA"/>
</dbReference>
<dbReference type="AlphaFoldDB" id="A0A6N2TW91"/>
<dbReference type="RefSeq" id="WP_006567288.1">
    <property type="nucleotide sequence ID" value="NZ_BAABRZ010000001.1"/>
</dbReference>
<protein>
    <submittedName>
        <fullName evidence="1">Uncharacterized protein</fullName>
    </submittedName>
</protein>
<evidence type="ECO:0000313" key="1">
    <source>
        <dbReference type="EMBL" id="VYT09547.1"/>
    </source>
</evidence>
<accession>A0A6N2TW91</accession>